<dbReference type="PANTHER" id="PTHR43709:SF3">
    <property type="entry name" value="ISOMERASE YBHH-RELATED"/>
    <property type="match status" value="1"/>
</dbReference>
<comment type="similarity">
    <text evidence="1">Belongs to the PrpF family.</text>
</comment>
<accession>A0ABM7R4J2</accession>
<keyword evidence="4" id="KW-1185">Reference proteome</keyword>
<dbReference type="EMBL" id="AP024684">
    <property type="protein sequence ID" value="BCX44069.1"/>
    <property type="molecule type" value="Genomic_DNA"/>
</dbReference>
<dbReference type="NCBIfam" id="NF033377">
    <property type="entry name" value="OMA_tautomer"/>
    <property type="match status" value="1"/>
</dbReference>
<name>A0ABM7R4J2_9GAMM</name>
<dbReference type="InterPro" id="IPR007400">
    <property type="entry name" value="PrpF-like"/>
</dbReference>
<dbReference type="Pfam" id="PF04303">
    <property type="entry name" value="PrpF"/>
    <property type="match status" value="1"/>
</dbReference>
<dbReference type="InterPro" id="IPR047687">
    <property type="entry name" value="OMA_tautomer-like"/>
</dbReference>
<evidence type="ECO:0000313" key="4">
    <source>
        <dbReference type="Proteomes" id="UP000825066"/>
    </source>
</evidence>
<reference evidence="3 4" key="1">
    <citation type="submission" date="2021-05" db="EMBL/GenBank/DDBJ databases">
        <title>Complete Genome Sequence of Stenotrophomonas pavanii strain Y.</title>
        <authorList>
            <person name="Dohra H."/>
            <person name="Mohad Din A.R.J."/>
            <person name="Suzuki K."/>
            <person name="Fatma A."/>
            <person name="Honjyo M."/>
            <person name="Nishimura T."/>
            <person name="Moriuch R."/>
            <person name="Masuda K."/>
            <person name="Minoura A."/>
            <person name="Tashiro Y."/>
            <person name="Futamata H."/>
        </authorList>
    </citation>
    <scope>NUCLEOTIDE SEQUENCE [LARGE SCALE GENOMIC DNA]</scope>
    <source>
        <strain evidence="4">Y</strain>
    </source>
</reference>
<sequence>MMLMGYQSSKNQQFTDQLRSCQYRITEGSFIPYTHQSSTRMTNDLLSIPCVLMRGGTSKGPFFLASDLPADTAERDRLLLEVMGSGHPLQIDGIGGGNALTSKVAIIDRSSRADADVDYLFAQVRVEQQVVDTSPNCGNMLAAVGPYAIERGLVQAQDPQTEVRIHNVNTGKLIIATVETPGGHVVYRGDTRIAGAPGSAAPVRLSFLDAAGARTGKLLPSGHAQETINGVPVSLVDCAMPMMLVRAEDLGVHGDASPTELNADAAFMRRLEALRIEAGARMGIADAGNKVIPKPVLLSAPQHGGDLQVRYFMPHQCHTALAITGAVGLATAAVTPGTLAHTLVGCLSVPGRITLEHPSGALEVGLSRSSDDAPVIASVVRTARRLFDGRVYATSPAPARASTTQDRQWTSAA</sequence>
<evidence type="ECO:0000256" key="1">
    <source>
        <dbReference type="ARBA" id="ARBA00007673"/>
    </source>
</evidence>
<proteinExistence type="inferred from homology"/>
<keyword evidence="2" id="KW-0413">Isomerase</keyword>
<protein>
    <submittedName>
        <fullName evidence="3">4-oxalomesaconate tautomerase</fullName>
    </submittedName>
</protein>
<organism evidence="3 4">
    <name type="scientific">Stenotrophomonas pavanii</name>
    <dbReference type="NCBI Taxonomy" id="487698"/>
    <lineage>
        <taxon>Bacteria</taxon>
        <taxon>Pseudomonadati</taxon>
        <taxon>Pseudomonadota</taxon>
        <taxon>Gammaproteobacteria</taxon>
        <taxon>Lysobacterales</taxon>
        <taxon>Lysobacteraceae</taxon>
        <taxon>Stenotrophomonas</taxon>
    </lineage>
</organism>
<dbReference type="PANTHER" id="PTHR43709">
    <property type="entry name" value="ACONITATE ISOMERASE-RELATED"/>
    <property type="match status" value="1"/>
</dbReference>
<dbReference type="Proteomes" id="UP000825066">
    <property type="component" value="Chromosome"/>
</dbReference>
<gene>
    <name evidence="3" type="ORF">STNY_R22680</name>
</gene>
<evidence type="ECO:0000313" key="3">
    <source>
        <dbReference type="EMBL" id="BCX44069.1"/>
    </source>
</evidence>
<evidence type="ECO:0000256" key="2">
    <source>
        <dbReference type="ARBA" id="ARBA00023235"/>
    </source>
</evidence>